<dbReference type="InterPro" id="IPR045076">
    <property type="entry name" value="MutS"/>
</dbReference>
<feature type="domain" description="DNA mismatch repair protein MutS core" evidence="6">
    <location>
        <begin position="4"/>
        <end position="309"/>
    </location>
</feature>
<dbReference type="InterPro" id="IPR036187">
    <property type="entry name" value="DNA_mismatch_repair_MutS_sf"/>
</dbReference>
<dbReference type="InterPro" id="IPR027417">
    <property type="entry name" value="P-loop_NTPase"/>
</dbReference>
<evidence type="ECO:0000256" key="4">
    <source>
        <dbReference type="SAM" id="Coils"/>
    </source>
</evidence>
<keyword evidence="4" id="KW-0175">Coiled coil</keyword>
<evidence type="ECO:0000313" key="9">
    <source>
        <dbReference type="Proteomes" id="UP000595841"/>
    </source>
</evidence>
<feature type="domain" description="DNA mismatch repair proteins mutS family" evidence="7">
    <location>
        <begin position="320"/>
        <end position="505"/>
    </location>
</feature>
<dbReference type="PANTHER" id="PTHR48466">
    <property type="entry name" value="OS10G0509000 PROTEIN-RELATED"/>
    <property type="match status" value="1"/>
</dbReference>
<dbReference type="GO" id="GO:0016887">
    <property type="term" value="F:ATP hydrolysis activity"/>
    <property type="evidence" value="ECO:0007669"/>
    <property type="project" value="InterPro"/>
</dbReference>
<accession>A0A974SEL5</accession>
<keyword evidence="3" id="KW-0238">DNA-binding</keyword>
<dbReference type="GO" id="GO:0005524">
    <property type="term" value="F:ATP binding"/>
    <property type="evidence" value="ECO:0007669"/>
    <property type="project" value="UniProtKB-KW"/>
</dbReference>
<evidence type="ECO:0000256" key="1">
    <source>
        <dbReference type="ARBA" id="ARBA00022741"/>
    </source>
</evidence>
<dbReference type="InterPro" id="IPR005747">
    <property type="entry name" value="MutS2"/>
</dbReference>
<evidence type="ECO:0000259" key="7">
    <source>
        <dbReference type="SMART" id="SM00534"/>
    </source>
</evidence>
<dbReference type="Proteomes" id="UP000595841">
    <property type="component" value="Chromosome"/>
</dbReference>
<dbReference type="EMBL" id="CP068595">
    <property type="protein sequence ID" value="QQZ62604.1"/>
    <property type="molecule type" value="Genomic_DNA"/>
</dbReference>
<reference evidence="8 9" key="1">
    <citation type="submission" date="2021-01" db="EMBL/GenBank/DDBJ databases">
        <title>Whole genome sequence of Paenibacillus sonchi LMG 24727 for comparative genomics.</title>
        <authorList>
            <person name="Lee G."/>
            <person name="Kim M.-J."/>
            <person name="Lim K."/>
            <person name="Shin J.-H."/>
        </authorList>
    </citation>
    <scope>NUCLEOTIDE SEQUENCE [LARGE SCALE GENOMIC DNA]</scope>
    <source>
        <strain evidence="8 9">LMG 24727</strain>
    </source>
</reference>
<feature type="compositionally biased region" description="Basic and acidic residues" evidence="5">
    <location>
        <begin position="559"/>
        <end position="571"/>
    </location>
</feature>
<dbReference type="Pfam" id="PF00488">
    <property type="entry name" value="MutS_V"/>
    <property type="match status" value="1"/>
</dbReference>
<dbReference type="RefSeq" id="WP_039832200.1">
    <property type="nucleotide sequence ID" value="NZ_CP068595.1"/>
</dbReference>
<evidence type="ECO:0000256" key="2">
    <source>
        <dbReference type="ARBA" id="ARBA00022840"/>
    </source>
</evidence>
<evidence type="ECO:0000259" key="6">
    <source>
        <dbReference type="SMART" id="SM00533"/>
    </source>
</evidence>
<dbReference type="GO" id="GO:0030983">
    <property type="term" value="F:mismatched DNA binding"/>
    <property type="evidence" value="ECO:0007669"/>
    <property type="project" value="InterPro"/>
</dbReference>
<gene>
    <name evidence="8" type="ORF">JI735_08535</name>
</gene>
<dbReference type="Gene3D" id="3.40.50.300">
    <property type="entry name" value="P-loop containing nucleotide triphosphate hydrolases"/>
    <property type="match status" value="1"/>
</dbReference>
<organism evidence="8 9">
    <name type="scientific">Paenibacillus sonchi</name>
    <dbReference type="NCBI Taxonomy" id="373687"/>
    <lineage>
        <taxon>Bacteria</taxon>
        <taxon>Bacillati</taxon>
        <taxon>Bacillota</taxon>
        <taxon>Bacilli</taxon>
        <taxon>Bacillales</taxon>
        <taxon>Paenibacillaceae</taxon>
        <taxon>Paenibacillus</taxon>
        <taxon>Paenibacillus sonchi group</taxon>
    </lineage>
</organism>
<dbReference type="AlphaFoldDB" id="A0A974SEL5"/>
<evidence type="ECO:0000313" key="8">
    <source>
        <dbReference type="EMBL" id="QQZ62604.1"/>
    </source>
</evidence>
<dbReference type="GO" id="GO:0140664">
    <property type="term" value="F:ATP-dependent DNA damage sensor activity"/>
    <property type="evidence" value="ECO:0007669"/>
    <property type="project" value="InterPro"/>
</dbReference>
<sequence>MNTDSQITLQYEEMKQDLGRYAVSYEGRKAVSGLAPMTYLPAVHRALDETAEAKELLEKGASVPIPSLEGMEWLMSLLGTGYLYSEKDFMAVSVFLQSCSQLRKYMQAKEQSAPRIASYAASLVELSGVREEIERCIRLGTIDDHASKGLERVRKRLAVAKDRLQRKIEAVMAKHQGILQENLVSMRGGRYVIPVKREYHKQVKGAVLDQSTSGQTVFVEPYEIASLQGELELLAAEEAREEMLILSMLTGLLEQEQAALRRNIEITGNYDFIFAKAKYARTMGARSVALNDRGYLRMNGGRHPKLEGMIPISLEFGNGYKSLIVTGPNTGGKTVVLKTLGLLTLMVQSGLLVPVEEGSDFTVFTDVISVIGDGQSLTQSLSTFSAQMRSIEGMLRDAGRGVLLLIDELAAGTDPGEGFALSIAILEELNRKGANIIVTTHFNELKVFAASTSGFQNARMEFDKDTLQPLYRLTIGEAGESYALQIAEKLGIPETVIRRSQQLVEQQREMDGDRSRWNSLNRTGHHRPGERARQEMQRTERHPTEAAGPVKAPAAEQRPAQEEGDGKAPKKDFEIGDAVYVNPLDRMGIVYETRDAMGMVGVMVQKQKMRFNHKRLKPYLSKEELYPEEYDFDIIFESKETRKKRKLMRKRHVEGLSIIHEEEEK</sequence>
<dbReference type="SUPFAM" id="SSF52540">
    <property type="entry name" value="P-loop containing nucleoside triphosphate hydrolases"/>
    <property type="match status" value="1"/>
</dbReference>
<feature type="compositionally biased region" description="Basic and acidic residues" evidence="5">
    <location>
        <begin position="527"/>
        <end position="544"/>
    </location>
</feature>
<proteinExistence type="predicted"/>
<keyword evidence="1" id="KW-0547">Nucleotide-binding</keyword>
<feature type="coiled-coil region" evidence="4">
    <location>
        <begin position="150"/>
        <end position="181"/>
    </location>
</feature>
<evidence type="ECO:0000256" key="5">
    <source>
        <dbReference type="SAM" id="MobiDB-lite"/>
    </source>
</evidence>
<dbReference type="GO" id="GO:0045910">
    <property type="term" value="P:negative regulation of DNA recombination"/>
    <property type="evidence" value="ECO:0007669"/>
    <property type="project" value="InterPro"/>
</dbReference>
<dbReference type="NCBIfam" id="TIGR01069">
    <property type="entry name" value="mutS2"/>
    <property type="match status" value="1"/>
</dbReference>
<dbReference type="SMART" id="SM00533">
    <property type="entry name" value="MUTSd"/>
    <property type="match status" value="1"/>
</dbReference>
<dbReference type="GO" id="GO:0006298">
    <property type="term" value="P:mismatch repair"/>
    <property type="evidence" value="ECO:0007669"/>
    <property type="project" value="InterPro"/>
</dbReference>
<dbReference type="PANTHER" id="PTHR48466:SF2">
    <property type="entry name" value="OS10G0509000 PROTEIN"/>
    <property type="match status" value="1"/>
</dbReference>
<keyword evidence="2" id="KW-0067">ATP-binding</keyword>
<keyword evidence="9" id="KW-1185">Reference proteome</keyword>
<evidence type="ECO:0000256" key="3">
    <source>
        <dbReference type="ARBA" id="ARBA00023125"/>
    </source>
</evidence>
<dbReference type="KEGG" id="pson:JI735_08535"/>
<dbReference type="SMART" id="SM00534">
    <property type="entry name" value="MUTSac"/>
    <property type="match status" value="1"/>
</dbReference>
<dbReference type="SUPFAM" id="SSF48334">
    <property type="entry name" value="DNA repair protein MutS, domain III"/>
    <property type="match status" value="1"/>
</dbReference>
<protein>
    <submittedName>
        <fullName evidence="8">DNA mismatch repair protein MutS</fullName>
    </submittedName>
</protein>
<name>A0A974SEL5_9BACL</name>
<feature type="compositionally biased region" description="Basic and acidic residues" evidence="5">
    <location>
        <begin position="506"/>
        <end position="516"/>
    </location>
</feature>
<dbReference type="InterPro" id="IPR007696">
    <property type="entry name" value="DNA_mismatch_repair_MutS_core"/>
</dbReference>
<feature type="region of interest" description="Disordered" evidence="5">
    <location>
        <begin position="503"/>
        <end position="571"/>
    </location>
</feature>
<dbReference type="PIRSF" id="PIRSF005814">
    <property type="entry name" value="MutS_YshD"/>
    <property type="match status" value="1"/>
</dbReference>
<dbReference type="InterPro" id="IPR000432">
    <property type="entry name" value="DNA_mismatch_repair_MutS_C"/>
</dbReference>
<dbReference type="GO" id="GO:0004519">
    <property type="term" value="F:endonuclease activity"/>
    <property type="evidence" value="ECO:0007669"/>
    <property type="project" value="InterPro"/>
</dbReference>